<accession>A0A6J5PQS2</accession>
<dbReference type="InterPro" id="IPR019080">
    <property type="entry name" value="YqaJ_viral_recombinase"/>
</dbReference>
<name>A0A6J5PQS2_9CAUD</name>
<sequence>MDQRTPEWFAARLGKVTASRISDIIAKTQSGYSASRANYMALLICERLTGAAAESYSNAAMQHGTDTEPMALSAYEAARGVLVQAEGFVTHPSIEQSGASPDGLVGDSGLIEIKCPNTATHLDTLLAKKMPSKHRAQVQWQMACTGRHWCDFLSYDPRLPERLQMFIVREVYDPVYVAGLETEVIKFLGEMDSKIKELEKL</sequence>
<dbReference type="EMBL" id="LR796874">
    <property type="protein sequence ID" value="CAB4171615.1"/>
    <property type="molecule type" value="Genomic_DNA"/>
</dbReference>
<protein>
    <submittedName>
        <fullName evidence="2">Phage_rel_nuc, putative phage-type endonuclease</fullName>
    </submittedName>
</protein>
<dbReference type="NCBIfam" id="TIGR03033">
    <property type="entry name" value="phage_rel_nuc"/>
    <property type="match status" value="1"/>
</dbReference>
<reference evidence="2" key="1">
    <citation type="submission" date="2020-05" db="EMBL/GenBank/DDBJ databases">
        <authorList>
            <person name="Chiriac C."/>
            <person name="Salcher M."/>
            <person name="Ghai R."/>
            <person name="Kavagutti S V."/>
        </authorList>
    </citation>
    <scope>NUCLEOTIDE SEQUENCE</scope>
</reference>
<feature type="domain" description="YqaJ viral recombinase" evidence="1">
    <location>
        <begin position="7"/>
        <end position="148"/>
    </location>
</feature>
<dbReference type="SUPFAM" id="SSF52980">
    <property type="entry name" value="Restriction endonuclease-like"/>
    <property type="match status" value="1"/>
</dbReference>
<dbReference type="PANTHER" id="PTHR46609:SF6">
    <property type="entry name" value="EXONUCLEASE, PHAGE-TYPE_RECB, C-TERMINAL DOMAIN-CONTAINING PROTEIN-RELATED"/>
    <property type="match status" value="1"/>
</dbReference>
<dbReference type="InterPro" id="IPR051703">
    <property type="entry name" value="NF-kappa-B_Signaling_Reg"/>
</dbReference>
<evidence type="ECO:0000313" key="2">
    <source>
        <dbReference type="EMBL" id="CAB4171615.1"/>
    </source>
</evidence>
<dbReference type="Pfam" id="PF09588">
    <property type="entry name" value="YqaJ"/>
    <property type="match status" value="1"/>
</dbReference>
<dbReference type="InterPro" id="IPR017482">
    <property type="entry name" value="Lambda-type_endonuclease"/>
</dbReference>
<dbReference type="GO" id="GO:0004519">
    <property type="term" value="F:endonuclease activity"/>
    <property type="evidence" value="ECO:0007669"/>
    <property type="project" value="UniProtKB-KW"/>
</dbReference>
<proteinExistence type="predicted"/>
<keyword evidence="2" id="KW-0378">Hydrolase</keyword>
<dbReference type="Gene3D" id="3.90.320.10">
    <property type="match status" value="1"/>
</dbReference>
<dbReference type="EMBL" id="LR797303">
    <property type="protein sequence ID" value="CAB4200328.1"/>
    <property type="molecule type" value="Genomic_DNA"/>
</dbReference>
<dbReference type="InterPro" id="IPR011335">
    <property type="entry name" value="Restrct_endonuc-II-like"/>
</dbReference>
<organism evidence="2">
    <name type="scientific">uncultured Caudovirales phage</name>
    <dbReference type="NCBI Taxonomy" id="2100421"/>
    <lineage>
        <taxon>Viruses</taxon>
        <taxon>Duplodnaviria</taxon>
        <taxon>Heunggongvirae</taxon>
        <taxon>Uroviricota</taxon>
        <taxon>Caudoviricetes</taxon>
        <taxon>Peduoviridae</taxon>
        <taxon>Maltschvirus</taxon>
        <taxon>Maltschvirus maltsch</taxon>
    </lineage>
</organism>
<dbReference type="CDD" id="cd22343">
    <property type="entry name" value="PDDEXK_lambda_exonuclease-like"/>
    <property type="match status" value="1"/>
</dbReference>
<dbReference type="InterPro" id="IPR011604">
    <property type="entry name" value="PDDEXK-like_dom_sf"/>
</dbReference>
<keyword evidence="2" id="KW-0540">Nuclease</keyword>
<keyword evidence="2" id="KW-0255">Endonuclease</keyword>
<evidence type="ECO:0000313" key="3">
    <source>
        <dbReference type="EMBL" id="CAB4200328.1"/>
    </source>
</evidence>
<evidence type="ECO:0000259" key="1">
    <source>
        <dbReference type="Pfam" id="PF09588"/>
    </source>
</evidence>
<dbReference type="PANTHER" id="PTHR46609">
    <property type="entry name" value="EXONUCLEASE, PHAGE-TYPE/RECB, C-TERMINAL DOMAIN-CONTAINING PROTEIN"/>
    <property type="match status" value="1"/>
</dbReference>
<gene>
    <name evidence="3" type="ORF">UFOVP1348_38</name>
    <name evidence="2" type="ORF">UFOVP924_7</name>
</gene>